<dbReference type="KEGG" id="swp:swp_1619"/>
<dbReference type="EMBL" id="CP000472">
    <property type="protein sequence ID" value="ACJ28399.1"/>
    <property type="molecule type" value="Genomic_DNA"/>
</dbReference>
<organism evidence="1 2">
    <name type="scientific">Shewanella piezotolerans (strain WP3 / JCM 13877)</name>
    <dbReference type="NCBI Taxonomy" id="225849"/>
    <lineage>
        <taxon>Bacteria</taxon>
        <taxon>Pseudomonadati</taxon>
        <taxon>Pseudomonadota</taxon>
        <taxon>Gammaproteobacteria</taxon>
        <taxon>Alteromonadales</taxon>
        <taxon>Shewanellaceae</taxon>
        <taxon>Shewanella</taxon>
    </lineage>
</organism>
<reference evidence="1 2" key="1">
    <citation type="journal article" date="2008" name="PLoS ONE">
        <title>Environmental adaptation: genomic analysis of the piezotolerant and psychrotolerant deep-sea iron reducing bacterium Shewanella piezotolerans WP3.</title>
        <authorList>
            <person name="Wang F."/>
            <person name="Wang J."/>
            <person name="Jian H."/>
            <person name="Zhang B."/>
            <person name="Li S."/>
            <person name="Wang F."/>
            <person name="Zeng X."/>
            <person name="Gao L."/>
            <person name="Bartlett D.H."/>
            <person name="Yu J."/>
            <person name="Hu S."/>
            <person name="Xiao X."/>
        </authorList>
    </citation>
    <scope>NUCLEOTIDE SEQUENCE [LARGE SCALE GENOMIC DNA]</scope>
    <source>
        <strain evidence="2">WP3 / JCM 13877</strain>
    </source>
</reference>
<proteinExistence type="predicted"/>
<accession>B8CL74</accession>
<sequence>MALQLFSLPLREVKNEELLISSATLCFAAA</sequence>
<protein>
    <submittedName>
        <fullName evidence="1">Uncharacterized protein</fullName>
    </submittedName>
</protein>
<keyword evidence="2" id="KW-1185">Reference proteome</keyword>
<gene>
    <name evidence="1" type="ordered locus">swp_1619</name>
</gene>
<dbReference type="Proteomes" id="UP000000753">
    <property type="component" value="Chromosome"/>
</dbReference>
<dbReference type="HOGENOM" id="CLU_3405388_0_0_6"/>
<name>B8CL74_SHEPW</name>
<dbReference type="AlphaFoldDB" id="B8CL74"/>
<evidence type="ECO:0000313" key="2">
    <source>
        <dbReference type="Proteomes" id="UP000000753"/>
    </source>
</evidence>
<evidence type="ECO:0000313" key="1">
    <source>
        <dbReference type="EMBL" id="ACJ28399.1"/>
    </source>
</evidence>